<dbReference type="Pfam" id="PF00071">
    <property type="entry name" value="Ras"/>
    <property type="match status" value="1"/>
</dbReference>
<dbReference type="SMART" id="SM00176">
    <property type="entry name" value="RAN"/>
    <property type="match status" value="1"/>
</dbReference>
<reference evidence="3" key="1">
    <citation type="submission" date="2018-10" db="EMBL/GenBank/DDBJ databases">
        <title>Hidden diversity of soil giant viruses.</title>
        <authorList>
            <person name="Schulz F."/>
            <person name="Alteio L."/>
            <person name="Goudeau D."/>
            <person name="Ryan E.M."/>
            <person name="Malmstrom R.R."/>
            <person name="Blanchard J."/>
            <person name="Woyke T."/>
        </authorList>
    </citation>
    <scope>NUCLEOTIDE SEQUENCE</scope>
    <source>
        <strain evidence="3">FNV1</strain>
    </source>
</reference>
<organism evidence="3">
    <name type="scientific">Faunusvirus sp</name>
    <dbReference type="NCBI Taxonomy" id="2487766"/>
    <lineage>
        <taxon>Viruses</taxon>
        <taxon>Varidnaviria</taxon>
        <taxon>Bamfordvirae</taxon>
        <taxon>Nucleocytoviricota</taxon>
        <taxon>Megaviricetes</taxon>
        <taxon>Imitervirales</taxon>
        <taxon>Mimiviridae</taxon>
    </lineage>
</organism>
<dbReference type="GO" id="GO:0005525">
    <property type="term" value="F:GTP binding"/>
    <property type="evidence" value="ECO:0007669"/>
    <property type="project" value="InterPro"/>
</dbReference>
<dbReference type="SMART" id="SM00175">
    <property type="entry name" value="RAB"/>
    <property type="match status" value="1"/>
</dbReference>
<dbReference type="GO" id="GO:0020002">
    <property type="term" value="C:host cell plasma membrane"/>
    <property type="evidence" value="ECO:0007669"/>
    <property type="project" value="UniProtKB-SubCell"/>
</dbReference>
<dbReference type="GO" id="GO:0003924">
    <property type="term" value="F:GTPase activity"/>
    <property type="evidence" value="ECO:0007669"/>
    <property type="project" value="InterPro"/>
</dbReference>
<dbReference type="SMART" id="SM00173">
    <property type="entry name" value="RAS"/>
    <property type="match status" value="1"/>
</dbReference>
<dbReference type="CDD" id="cd00154">
    <property type="entry name" value="Rab"/>
    <property type="match status" value="1"/>
</dbReference>
<dbReference type="EMBL" id="MK072134">
    <property type="protein sequence ID" value="AYV79135.1"/>
    <property type="molecule type" value="Genomic_DNA"/>
</dbReference>
<dbReference type="InterPro" id="IPR050209">
    <property type="entry name" value="Rab_GTPases_membrane_traffic"/>
</dbReference>
<dbReference type="SMART" id="SM00174">
    <property type="entry name" value="RHO"/>
    <property type="match status" value="1"/>
</dbReference>
<dbReference type="NCBIfam" id="TIGR00231">
    <property type="entry name" value="small_GTP"/>
    <property type="match status" value="1"/>
</dbReference>
<dbReference type="PANTHER" id="PTHR47979">
    <property type="entry name" value="DRAB11-RELATED"/>
    <property type="match status" value="1"/>
</dbReference>
<dbReference type="SUPFAM" id="SSF52540">
    <property type="entry name" value="P-loop containing nucleoside triphosphate hydrolases"/>
    <property type="match status" value="1"/>
</dbReference>
<dbReference type="PROSITE" id="PS51419">
    <property type="entry name" value="RAB"/>
    <property type="match status" value="1"/>
</dbReference>
<evidence type="ECO:0000256" key="1">
    <source>
        <dbReference type="ARBA" id="ARBA00004112"/>
    </source>
</evidence>
<dbReference type="InterPro" id="IPR005225">
    <property type="entry name" value="Small_GTP-bd"/>
</dbReference>
<dbReference type="PROSITE" id="PS51421">
    <property type="entry name" value="RAS"/>
    <property type="match status" value="1"/>
</dbReference>
<dbReference type="PRINTS" id="PR00449">
    <property type="entry name" value="RASTRNSFRMNG"/>
</dbReference>
<comment type="subcellular location">
    <subcellularLocation>
        <location evidence="1">Host cell membrane</location>
        <topology evidence="1">Lipid-anchor</topology>
        <orientation evidence="1">Cytoplasmic side</orientation>
    </subcellularLocation>
</comment>
<protein>
    <submittedName>
        <fullName evidence="3">Ras-related protein Rab-2</fullName>
    </submittedName>
</protein>
<dbReference type="InterPro" id="IPR027417">
    <property type="entry name" value="P-loop_NTPase"/>
</dbReference>
<accession>A0A3G4ZW71</accession>
<dbReference type="FunFam" id="3.40.50.300:FF:001447">
    <property type="entry name" value="Ras-related protein Rab-1B"/>
    <property type="match status" value="1"/>
</dbReference>
<proteinExistence type="inferred from homology"/>
<evidence type="ECO:0000256" key="2">
    <source>
        <dbReference type="ARBA" id="ARBA00006270"/>
    </source>
</evidence>
<evidence type="ECO:0000313" key="3">
    <source>
        <dbReference type="EMBL" id="AYV79135.1"/>
    </source>
</evidence>
<gene>
    <name evidence="3" type="ORF">Faunusvirus3_15</name>
</gene>
<sequence>MNHKYIFKYILLGDMNTGKSSLIYKFIHGEQMKYNIYSPTIGVDYDYKTINVDGAPIKVQIWDTAGQEKFKSIISSYYKNISCAIIVYDVNNRSSFYDIQKWIDDVIYTNEDQRFAFVIIGTKNDLANREVTYEEGKRFADSKSILFFETNQTADIEQIFVNITKYIYKMVINDSLVVDHTDLYNFIDMHDLQTTGADKGCCVIL</sequence>
<name>A0A3G4ZW71_9VIRU</name>
<dbReference type="InterPro" id="IPR001806">
    <property type="entry name" value="Small_GTPase"/>
</dbReference>
<dbReference type="Gene3D" id="3.40.50.300">
    <property type="entry name" value="P-loop containing nucleotide triphosphate hydrolases"/>
    <property type="match status" value="1"/>
</dbReference>
<comment type="similarity">
    <text evidence="2">Belongs to the small GTPase superfamily. Rab family.</text>
</comment>